<comment type="caution">
    <text evidence="1">The sequence shown here is derived from an EMBL/GenBank/DDBJ whole genome shotgun (WGS) entry which is preliminary data.</text>
</comment>
<dbReference type="EMBL" id="APVH01000042">
    <property type="protein sequence ID" value="EPX78005.1"/>
    <property type="molecule type" value="Genomic_DNA"/>
</dbReference>
<dbReference type="HOGENOM" id="CLU_3348450_0_0_5"/>
<name>S9RIR5_9RHOB</name>
<gene>
    <name evidence="1" type="ORF">Salmuc_03327</name>
</gene>
<organism evidence="1 2">
    <name type="scientific">Salipiger mucosus DSM 16094</name>
    <dbReference type="NCBI Taxonomy" id="1123237"/>
    <lineage>
        <taxon>Bacteria</taxon>
        <taxon>Pseudomonadati</taxon>
        <taxon>Pseudomonadota</taxon>
        <taxon>Alphaproteobacteria</taxon>
        <taxon>Rhodobacterales</taxon>
        <taxon>Roseobacteraceae</taxon>
        <taxon>Salipiger</taxon>
    </lineage>
</organism>
<proteinExistence type="predicted"/>
<keyword evidence="2" id="KW-1185">Reference proteome</keyword>
<reference evidence="2" key="1">
    <citation type="journal article" date="2014" name="Stand. Genomic Sci.">
        <title>Genome sequence of the exopolysaccharide-producing Salipiger mucosus type strain (DSM 16094(T)), a moderately halophilic member of the Roseobacter clade.</title>
        <authorList>
            <person name="Riedel T."/>
            <person name="Spring S."/>
            <person name="Fiebig A."/>
            <person name="Petersen J."/>
            <person name="Kyrpides N.C."/>
            <person name="Goker M."/>
            <person name="Klenk H.P."/>
        </authorList>
    </citation>
    <scope>NUCLEOTIDE SEQUENCE [LARGE SCALE GENOMIC DNA]</scope>
    <source>
        <strain evidence="2">DSM 16094</strain>
    </source>
</reference>
<evidence type="ECO:0000313" key="2">
    <source>
        <dbReference type="Proteomes" id="UP000015347"/>
    </source>
</evidence>
<evidence type="ECO:0000313" key="1">
    <source>
        <dbReference type="EMBL" id="EPX78005.1"/>
    </source>
</evidence>
<sequence length="37" mass="3870">MTSEQLDFEVGDAIAIPVGLNECIAAHIFVPQVTGLA</sequence>
<accession>S9RIR5</accession>
<dbReference type="STRING" id="1123237.Salmuc_03327"/>
<dbReference type="AlphaFoldDB" id="S9RIR5"/>
<protein>
    <submittedName>
        <fullName evidence="1">Uncharacterized protein</fullName>
    </submittedName>
</protein>
<dbReference type="Proteomes" id="UP000015347">
    <property type="component" value="Unassembled WGS sequence"/>
</dbReference>